<evidence type="ECO:0000256" key="4">
    <source>
        <dbReference type="ARBA" id="ARBA00022475"/>
    </source>
</evidence>
<feature type="compositionally biased region" description="Basic and acidic residues" evidence="15">
    <location>
        <begin position="427"/>
        <end position="457"/>
    </location>
</feature>
<dbReference type="Pfam" id="PF15336">
    <property type="entry name" value="Auts2"/>
    <property type="match status" value="1"/>
</dbReference>
<feature type="region of interest" description="Disordered" evidence="15">
    <location>
        <begin position="605"/>
        <end position="730"/>
    </location>
</feature>
<dbReference type="GO" id="GO:0005886">
    <property type="term" value="C:plasma membrane"/>
    <property type="evidence" value="ECO:0007669"/>
    <property type="project" value="UniProtKB-SubCell"/>
</dbReference>
<feature type="region of interest" description="Disordered" evidence="15">
    <location>
        <begin position="92"/>
        <end position="160"/>
    </location>
</feature>
<feature type="region of interest" description="Disordered" evidence="15">
    <location>
        <begin position="1951"/>
        <end position="1978"/>
    </location>
</feature>
<dbReference type="Pfam" id="PF00864">
    <property type="entry name" value="P2X_receptor"/>
    <property type="match status" value="1"/>
</dbReference>
<evidence type="ECO:0000256" key="13">
    <source>
        <dbReference type="ARBA" id="ARBA00023303"/>
    </source>
</evidence>
<keyword evidence="12" id="KW-1071">Ligand-gated ion channel</keyword>
<feature type="non-terminal residue" evidence="17">
    <location>
        <position position="1"/>
    </location>
</feature>
<feature type="compositionally biased region" description="Basic and acidic residues" evidence="15">
    <location>
        <begin position="1952"/>
        <end position="1962"/>
    </location>
</feature>
<evidence type="ECO:0000256" key="2">
    <source>
        <dbReference type="ARBA" id="ARBA00009848"/>
    </source>
</evidence>
<feature type="region of interest" description="Disordered" evidence="15">
    <location>
        <begin position="1269"/>
        <end position="1299"/>
    </location>
</feature>
<feature type="compositionally biased region" description="Basic and acidic residues" evidence="15">
    <location>
        <begin position="661"/>
        <end position="686"/>
    </location>
</feature>
<dbReference type="InterPro" id="IPR059116">
    <property type="entry name" value="P2X_receptor"/>
</dbReference>
<evidence type="ECO:0000256" key="3">
    <source>
        <dbReference type="ARBA" id="ARBA00022448"/>
    </source>
</evidence>
<organism evidence="17 18">
    <name type="scientific">Balaenoptera physalus</name>
    <name type="common">Fin whale</name>
    <name type="synonym">Balaena physalus</name>
    <dbReference type="NCBI Taxonomy" id="9770"/>
    <lineage>
        <taxon>Eukaryota</taxon>
        <taxon>Metazoa</taxon>
        <taxon>Chordata</taxon>
        <taxon>Craniata</taxon>
        <taxon>Vertebrata</taxon>
        <taxon>Euteleostomi</taxon>
        <taxon>Mammalia</taxon>
        <taxon>Eutheria</taxon>
        <taxon>Laurasiatheria</taxon>
        <taxon>Artiodactyla</taxon>
        <taxon>Whippomorpha</taxon>
        <taxon>Cetacea</taxon>
        <taxon>Mysticeti</taxon>
        <taxon>Balaenopteridae</taxon>
        <taxon>Balaenoptera</taxon>
    </lineage>
</organism>
<evidence type="ECO:0000256" key="7">
    <source>
        <dbReference type="ARBA" id="ARBA00022989"/>
    </source>
</evidence>
<feature type="compositionally biased region" description="Basic and acidic residues" evidence="15">
    <location>
        <begin position="949"/>
        <end position="958"/>
    </location>
</feature>
<dbReference type="GO" id="GO:0004931">
    <property type="term" value="F:extracellularly ATP-gated monoatomic cation channel activity"/>
    <property type="evidence" value="ECO:0007669"/>
    <property type="project" value="InterPro"/>
</dbReference>
<accession>A0A6A1Q2S3</accession>
<evidence type="ECO:0000256" key="5">
    <source>
        <dbReference type="ARBA" id="ARBA00022553"/>
    </source>
</evidence>
<keyword evidence="5" id="KW-0597">Phosphoprotein</keyword>
<evidence type="ECO:0000256" key="11">
    <source>
        <dbReference type="ARBA" id="ARBA00023180"/>
    </source>
</evidence>
<dbReference type="GO" id="GO:0033198">
    <property type="term" value="P:response to ATP"/>
    <property type="evidence" value="ECO:0007669"/>
    <property type="project" value="InterPro"/>
</dbReference>
<evidence type="ECO:0000256" key="6">
    <source>
        <dbReference type="ARBA" id="ARBA00022692"/>
    </source>
</evidence>
<feature type="compositionally biased region" description="Polar residues" evidence="15">
    <location>
        <begin position="1272"/>
        <end position="1283"/>
    </location>
</feature>
<dbReference type="PANTHER" id="PTHR14429:SF20">
    <property type="entry name" value="FIBROSIN-1-LIKE PROTEIN"/>
    <property type="match status" value="1"/>
</dbReference>
<keyword evidence="6 16" id="KW-0812">Transmembrane</keyword>
<protein>
    <submittedName>
        <fullName evidence="17">Uncharacterized protein</fullName>
    </submittedName>
</protein>
<evidence type="ECO:0000256" key="1">
    <source>
        <dbReference type="ARBA" id="ARBA00004651"/>
    </source>
</evidence>
<keyword evidence="7 16" id="KW-1133">Transmembrane helix</keyword>
<feature type="transmembrane region" description="Helical" evidence="16">
    <location>
        <begin position="834"/>
        <end position="855"/>
    </location>
</feature>
<feature type="compositionally biased region" description="Basic and acidic residues" evidence="15">
    <location>
        <begin position="605"/>
        <end position="621"/>
    </location>
</feature>
<evidence type="ECO:0000256" key="10">
    <source>
        <dbReference type="ARBA" id="ARBA00023157"/>
    </source>
</evidence>
<keyword evidence="3" id="KW-0813">Transport</keyword>
<evidence type="ECO:0000313" key="18">
    <source>
        <dbReference type="Proteomes" id="UP000437017"/>
    </source>
</evidence>
<sequence length="1990" mass="214509">RHPRRLSRVRHVVCVEATKMILEIRRAQRHHRARKTGEGAARSALPVRQQAATRGPAVTVSFSIQPCLLFATEQGLQCPLELCPGIVPKTTSISENKYDQPAAGGWPPARRPKEPDVDDGGGDDEEEEEEEEDGETGDEKGDGGDDEGPALRPLTGDTPPTFQQEKVIYHICTHVWEHKADPEAARELLHVESCLLHTTRGLPRGSLRISPENSGALPAWDASLTPAEGRLGQSLPSGRCTEQHMLTGRRCLQVPDKGGFSGGKHYGPLLEPGRVQHEASCLRKPGESPWSCRPLRLHKAHAWCTSARPRQVQEVLPWAPPATVGCGQHGAGLSGGQGRGTGEAHPAVTWDMRISGPGRTGARWLVSYSFRKEVARGEILLEPQVFGPGRGEGSAAAAALCSRDCVQPPRGGAAQWRWRCPCFPMDPSKRPKDMALKPHERKEKWERRLVKKPRESENCPSAEPGENGRPLEAGSSEQDLEPTCDRGEKKAPLQPAKQGSRAAWGPQQHLDTTHRHLGLPGNVLHRCRGLIGLRLLFREGFFLVFHTPLSTPLGIGMLPWFDPSPLDRKAERVGFLITHKTVSRLGRVESFQKIHTWPLADEHRGLQTKLRERSNTGRLERPGGGGMAELSGSCREGTRSWQDMGGGWPGSGVMKVTVSRGGDHNSDGDSVREATSSRRSSSRDQLSDSSAQAVSGRGYSRLVSGVPPVEQLPPSALTPSPGPYSAGPESLDRAESLNWHVFYIPIERLQQKRRSGSGSLAQRCCDAAVINVRSERRARPVSAAAEQPCRFVEADEQPSPQAMVVVMIVMVVVVVMMVVIVVVAVMVVIVVMMVVIVVMMVMVVVVMVVVVVLNINSVGLSNVNSSAAQPVLAENGTLSACGEWLIKHKAGRHSSVNPVIEPTPALGHGGRVPDRRVGLVEDPTETARAPWSALVLACSSLHPSVHPSCRSEDPGVETRRRKGPSRGTAPHGSSDQARRELLPRAVNPGHRGRQALNGNAEAEEKPGGWKRRQEDLHEALELGQVQELTPCWGTVQWARGHMGPQTPTLEDRGQSCPTGANAFSQSDASTTFLCNTSLGGTGALLYQRRAPASVGSEKLFAPAADKGVVAMAYSVASGHHGLACRNRECQQVTIRLAPPGARGRHHELLRQELNARFLFDKYTPKLDSPYFRHSNTSNPLELTGQASAVHTLLQKAPGVSDPYRTAVRKPGKWCAVHVQIAWQIYHHQQKIKMQLGPHKLDVGAKLDLFSRPPAPGVFAGFHYPQDLARPLLSSSGPQRTSPPQRALPDCSSDTSLRPPPSSCMLTPTCCPLHVDTWCMRAARWHTGVTGVDGVMLAGLVQGAGGTRGGAHVTGLARHSPLGYGEGHPKQQSWPLAQPRLQTGPTGCPPGSVLGGVGGAGAGAAVTLVGCGLQPGDAAGGAAASGSHAERVSALTNHDRELDKSREERRLTAAASFNYASGQGGRAAGGTTERPWDVCADSGVLGIHPRQSYFHNPVNVTMPCRQRTLFPGIHTCVLVVAYTAELQEQPVSEFSCNGLGRLTTSPTLGRGGHPVLPMTWETCDLLWTKNHPSPFCRVVPGTMSPGPQHRGKVPAAAQPPGLRDGAMSGATTIGATQDGEEASGGDPEDLQGPGAQQLFPPIYGVFSGLQCPHCAIRKERPDAQWAVAGPHRTAGRWPTGNPRNQLQPLQPWPRRPAPASDRSSPGSARPDSGPAPDPSRGTSRCRTLRDNSPKPHNERLGRRIAYPAGPREAVTQPRSRRSRADSAGEGSRACPGVASRAGPARPHRYVFVVQKSYQDSETGPESSVITKTCEVSGWCPVEDGASVRGNIESRKDGYLKHCTFHEVSDLYCPIFKLGYIVEQAGENFTQLAHAGGVIGVIINWDCDLDLSASKCNPKYSFRRLDPKHVPASSGYNFRFAKYYKINGSTTRTLIKAYGIRIDVIVHGQTQARPADRRMVDAPRRGAGPGLGASEPSQQDCALTDARGLAQL</sequence>
<evidence type="ECO:0000256" key="12">
    <source>
        <dbReference type="ARBA" id="ARBA00023286"/>
    </source>
</evidence>
<evidence type="ECO:0000313" key="17">
    <source>
        <dbReference type="EMBL" id="KAB0400566.1"/>
    </source>
</evidence>
<keyword evidence="10" id="KW-1015">Disulfide bond</keyword>
<dbReference type="InterPro" id="IPR023246">
    <property type="entry name" value="AUTS2"/>
</dbReference>
<comment type="similarity">
    <text evidence="2">Belongs to the P2X receptor family.</text>
</comment>
<dbReference type="Gene3D" id="2.60.490.10">
    <property type="entry name" value="atp-gated p2x4 ion channel domain"/>
    <property type="match status" value="1"/>
</dbReference>
<feature type="region of interest" description="Disordered" evidence="15">
    <location>
        <begin position="427"/>
        <end position="506"/>
    </location>
</feature>
<dbReference type="PANTHER" id="PTHR14429">
    <property type="entry name" value="FIBROSIN FAMILY MEMBER"/>
    <property type="match status" value="1"/>
</dbReference>
<evidence type="ECO:0000256" key="9">
    <source>
        <dbReference type="ARBA" id="ARBA00023136"/>
    </source>
</evidence>
<feature type="region of interest" description="Disordered" evidence="15">
    <location>
        <begin position="1664"/>
        <end position="1781"/>
    </location>
</feature>
<keyword evidence="4" id="KW-1003">Cell membrane</keyword>
<gene>
    <name evidence="17" type="ORF">E2I00_011875</name>
</gene>
<evidence type="ECO:0000256" key="15">
    <source>
        <dbReference type="SAM" id="MobiDB-lite"/>
    </source>
</evidence>
<name>A0A6A1Q2S3_BALPH</name>
<keyword evidence="9 16" id="KW-0472">Membrane</keyword>
<dbReference type="EMBL" id="SGJD01001333">
    <property type="protein sequence ID" value="KAB0400566.1"/>
    <property type="molecule type" value="Genomic_DNA"/>
</dbReference>
<feature type="region of interest" description="Disordered" evidence="15">
    <location>
        <begin position="943"/>
        <end position="1010"/>
    </location>
</feature>
<keyword evidence="8" id="KW-0406">Ion transport</keyword>
<dbReference type="InterPro" id="IPR001429">
    <property type="entry name" value="P2X_purnocptor"/>
</dbReference>
<evidence type="ECO:0000256" key="16">
    <source>
        <dbReference type="SAM" id="Phobius"/>
    </source>
</evidence>
<comment type="subcellular location">
    <subcellularLocation>
        <location evidence="1">Cell membrane</location>
        <topology evidence="1">Multi-pass membrane protein</topology>
    </subcellularLocation>
</comment>
<evidence type="ECO:0000256" key="8">
    <source>
        <dbReference type="ARBA" id="ARBA00023065"/>
    </source>
</evidence>
<feature type="compositionally biased region" description="Acidic residues" evidence="15">
    <location>
        <begin position="116"/>
        <end position="136"/>
    </location>
</feature>
<dbReference type="Proteomes" id="UP000437017">
    <property type="component" value="Unassembled WGS sequence"/>
</dbReference>
<feature type="compositionally biased region" description="Acidic residues" evidence="15">
    <location>
        <begin position="1617"/>
        <end position="1628"/>
    </location>
</feature>
<reference evidence="17 18" key="1">
    <citation type="journal article" date="2019" name="PLoS ONE">
        <title>Genomic analyses reveal an absence of contemporary introgressive admixture between fin whales and blue whales, despite known hybrids.</title>
        <authorList>
            <person name="Westbury M.V."/>
            <person name="Petersen B."/>
            <person name="Lorenzen E.D."/>
        </authorList>
    </citation>
    <scope>NUCLEOTIDE SEQUENCE [LARGE SCALE GENOMIC DNA]</scope>
    <source>
        <strain evidence="17">FinWhale-01</strain>
    </source>
</reference>
<comment type="catalytic activity">
    <reaction evidence="14">
        <text>Ca(2+)(in) = Ca(2+)(out)</text>
        <dbReference type="Rhea" id="RHEA:29671"/>
        <dbReference type="ChEBI" id="CHEBI:29108"/>
    </reaction>
</comment>
<dbReference type="InterPro" id="IPR027309">
    <property type="entry name" value="P2X_extracellular_dom_sf"/>
</dbReference>
<comment type="caution">
    <text evidence="17">The sequence shown here is derived from an EMBL/GenBank/DDBJ whole genome shotgun (WGS) entry which is preliminary data.</text>
</comment>
<feature type="transmembrane region" description="Helical" evidence="16">
    <location>
        <begin position="802"/>
        <end position="827"/>
    </location>
</feature>
<dbReference type="InterPro" id="IPR053792">
    <property type="entry name" value="P2X_RECEPTOR_CS"/>
</dbReference>
<feature type="region of interest" description="Disordered" evidence="15">
    <location>
        <begin position="27"/>
        <end position="48"/>
    </location>
</feature>
<keyword evidence="11" id="KW-0325">Glycoprotein</keyword>
<keyword evidence="13" id="KW-0407">Ion channel</keyword>
<dbReference type="GO" id="GO:0001614">
    <property type="term" value="F:purinergic nucleotide receptor activity"/>
    <property type="evidence" value="ECO:0007669"/>
    <property type="project" value="InterPro"/>
</dbReference>
<dbReference type="PRINTS" id="PR01307">
    <property type="entry name" value="P2XRECEPTOR"/>
</dbReference>
<proteinExistence type="inferred from homology"/>
<feature type="region of interest" description="Disordered" evidence="15">
    <location>
        <begin position="1583"/>
        <end position="1637"/>
    </location>
</feature>
<feature type="compositionally biased region" description="Basic and acidic residues" evidence="15">
    <location>
        <begin position="1726"/>
        <end position="1740"/>
    </location>
</feature>
<keyword evidence="18" id="KW-1185">Reference proteome</keyword>
<dbReference type="GO" id="GO:0098794">
    <property type="term" value="C:postsynapse"/>
    <property type="evidence" value="ECO:0007669"/>
    <property type="project" value="GOC"/>
</dbReference>
<dbReference type="OrthoDB" id="10060000at2759"/>
<dbReference type="PROSITE" id="PS01212">
    <property type="entry name" value="P2X_RECEPTOR"/>
    <property type="match status" value="1"/>
</dbReference>
<evidence type="ECO:0000256" key="14">
    <source>
        <dbReference type="ARBA" id="ARBA00036634"/>
    </source>
</evidence>